<keyword evidence="2" id="KW-1003">Cell membrane</keyword>
<dbReference type="Gene3D" id="2.90.10.10">
    <property type="entry name" value="Bulb-type lectin domain"/>
    <property type="match status" value="1"/>
</dbReference>
<evidence type="ECO:0000256" key="15">
    <source>
        <dbReference type="ARBA" id="ARBA00023180"/>
    </source>
</evidence>
<comment type="catalytic activity">
    <reaction evidence="17 18">
        <text>L-seryl-[protein] + ATP = O-phospho-L-seryl-[protein] + ADP + H(+)</text>
        <dbReference type="Rhea" id="RHEA:17989"/>
        <dbReference type="Rhea" id="RHEA-COMP:9863"/>
        <dbReference type="Rhea" id="RHEA-COMP:11604"/>
        <dbReference type="ChEBI" id="CHEBI:15378"/>
        <dbReference type="ChEBI" id="CHEBI:29999"/>
        <dbReference type="ChEBI" id="CHEBI:30616"/>
        <dbReference type="ChEBI" id="CHEBI:83421"/>
        <dbReference type="ChEBI" id="CHEBI:456216"/>
        <dbReference type="EC" id="2.7.11.1"/>
    </reaction>
</comment>
<dbReference type="SMART" id="SM00108">
    <property type="entry name" value="B_lectin"/>
    <property type="match status" value="1"/>
</dbReference>
<accession>A0A3Q0EIT8</accession>
<keyword evidence="24" id="KW-1185">Reference proteome</keyword>
<feature type="domain" description="Protein kinase" evidence="21">
    <location>
        <begin position="442"/>
        <end position="719"/>
    </location>
</feature>
<feature type="domain" description="Bulb-type lectin" evidence="22">
    <location>
        <begin position="34"/>
        <end position="155"/>
    </location>
</feature>
<evidence type="ECO:0000256" key="12">
    <source>
        <dbReference type="ARBA" id="ARBA00023136"/>
    </source>
</evidence>
<evidence type="ECO:0000256" key="8">
    <source>
        <dbReference type="ARBA" id="ARBA00022741"/>
    </source>
</evidence>
<evidence type="ECO:0000259" key="23">
    <source>
        <dbReference type="PROSITE" id="PS50948"/>
    </source>
</evidence>
<dbReference type="SUPFAM" id="SSF56112">
    <property type="entry name" value="Protein kinase-like (PK-like)"/>
    <property type="match status" value="1"/>
</dbReference>
<keyword evidence="9 18" id="KW-0418">Kinase</keyword>
<evidence type="ECO:0000256" key="3">
    <source>
        <dbReference type="ARBA" id="ARBA00022527"/>
    </source>
</evidence>
<evidence type="ECO:0000256" key="4">
    <source>
        <dbReference type="ARBA" id="ARBA00022679"/>
    </source>
</evidence>
<evidence type="ECO:0000259" key="22">
    <source>
        <dbReference type="PROSITE" id="PS50927"/>
    </source>
</evidence>
<dbReference type="RefSeq" id="XP_022631913.1">
    <property type="nucleotide sequence ID" value="XM_022776192.1"/>
</dbReference>
<keyword evidence="15" id="KW-0325">Glycoprotein</keyword>
<dbReference type="Gene3D" id="3.30.200.20">
    <property type="entry name" value="Phosphorylase Kinase, domain 1"/>
    <property type="match status" value="1"/>
</dbReference>
<dbReference type="PROSITE" id="PS50011">
    <property type="entry name" value="PROTEIN_KINASE_DOM"/>
    <property type="match status" value="1"/>
</dbReference>
<evidence type="ECO:0000313" key="25">
    <source>
        <dbReference type="RefSeq" id="XP_022631913.1"/>
    </source>
</evidence>
<dbReference type="CDD" id="cd14066">
    <property type="entry name" value="STKc_IRAK"/>
    <property type="match status" value="1"/>
</dbReference>
<dbReference type="InterPro" id="IPR001245">
    <property type="entry name" value="Ser-Thr/Tyr_kinase_cat_dom"/>
</dbReference>
<dbReference type="Pfam" id="PF07714">
    <property type="entry name" value="PK_Tyr_Ser-Thr"/>
    <property type="match status" value="1"/>
</dbReference>
<evidence type="ECO:0000256" key="7">
    <source>
        <dbReference type="ARBA" id="ARBA00022734"/>
    </source>
</evidence>
<comment type="similarity">
    <text evidence="18">Belongs to the protein kinase superfamily. Ser/Thr protein kinase family.</text>
</comment>
<evidence type="ECO:0000259" key="21">
    <source>
        <dbReference type="PROSITE" id="PS50011"/>
    </source>
</evidence>
<dbReference type="InterPro" id="IPR008271">
    <property type="entry name" value="Ser/Thr_kinase_AS"/>
</dbReference>
<dbReference type="AlphaFoldDB" id="A0A3Q0EIT8"/>
<evidence type="ECO:0000256" key="2">
    <source>
        <dbReference type="ARBA" id="ARBA00022475"/>
    </source>
</evidence>
<dbReference type="SUPFAM" id="SSF51110">
    <property type="entry name" value="alpha-D-mannose-specific plant lectins"/>
    <property type="match status" value="1"/>
</dbReference>
<evidence type="ECO:0000256" key="9">
    <source>
        <dbReference type="ARBA" id="ARBA00022777"/>
    </source>
</evidence>
<dbReference type="GO" id="GO:0004674">
    <property type="term" value="F:protein serine/threonine kinase activity"/>
    <property type="evidence" value="ECO:0007669"/>
    <property type="project" value="UniProtKB-KW"/>
</dbReference>
<proteinExistence type="inferred from homology"/>
<organism evidence="24 25">
    <name type="scientific">Vigna radiata var. radiata</name>
    <name type="common">Mung bean</name>
    <name type="synonym">Phaseolus aureus</name>
    <dbReference type="NCBI Taxonomy" id="3916"/>
    <lineage>
        <taxon>Eukaryota</taxon>
        <taxon>Viridiplantae</taxon>
        <taxon>Streptophyta</taxon>
        <taxon>Embryophyta</taxon>
        <taxon>Tracheophyta</taxon>
        <taxon>Spermatophyta</taxon>
        <taxon>Magnoliopsida</taxon>
        <taxon>eudicotyledons</taxon>
        <taxon>Gunneridae</taxon>
        <taxon>Pentapetalae</taxon>
        <taxon>rosids</taxon>
        <taxon>fabids</taxon>
        <taxon>Fabales</taxon>
        <taxon>Fabaceae</taxon>
        <taxon>Papilionoideae</taxon>
        <taxon>50 kb inversion clade</taxon>
        <taxon>NPAAA clade</taxon>
        <taxon>indigoferoid/millettioid clade</taxon>
        <taxon>Phaseoleae</taxon>
        <taxon>Vigna</taxon>
    </lineage>
</organism>
<dbReference type="GO" id="GO:0030246">
    <property type="term" value="F:carbohydrate binding"/>
    <property type="evidence" value="ECO:0007669"/>
    <property type="project" value="UniProtKB-KW"/>
</dbReference>
<dbReference type="InterPro" id="IPR011009">
    <property type="entry name" value="Kinase-like_dom_sf"/>
</dbReference>
<evidence type="ECO:0000256" key="17">
    <source>
        <dbReference type="ARBA" id="ARBA00048679"/>
    </source>
</evidence>
<keyword evidence="4 18" id="KW-0808">Transferase</keyword>
<evidence type="ECO:0000256" key="1">
    <source>
        <dbReference type="ARBA" id="ARBA00004251"/>
    </source>
</evidence>
<dbReference type="PANTHER" id="PTHR27002">
    <property type="entry name" value="RECEPTOR-LIKE SERINE/THREONINE-PROTEIN KINASE SD1-8"/>
    <property type="match status" value="1"/>
</dbReference>
<keyword evidence="8 18" id="KW-0547">Nucleotide-binding</keyword>
<dbReference type="OrthoDB" id="4062651at2759"/>
<dbReference type="InterPro" id="IPR001480">
    <property type="entry name" value="Bulb-type_lectin_dom"/>
</dbReference>
<evidence type="ECO:0000256" key="16">
    <source>
        <dbReference type="ARBA" id="ARBA00047899"/>
    </source>
</evidence>
<keyword evidence="12 19" id="KW-0472">Membrane</keyword>
<keyword evidence="7" id="KW-0430">Lectin</keyword>
<reference evidence="25" key="1">
    <citation type="submission" date="2025-08" db="UniProtKB">
        <authorList>
            <consortium name="RefSeq"/>
        </authorList>
    </citation>
    <scope>IDENTIFICATION</scope>
    <source>
        <tissue evidence="25">Leaf</tissue>
    </source>
</reference>
<dbReference type="InterPro" id="IPR000719">
    <property type="entry name" value="Prot_kinase_dom"/>
</dbReference>
<feature type="transmembrane region" description="Helical" evidence="19">
    <location>
        <begin position="359"/>
        <end position="380"/>
    </location>
</feature>
<dbReference type="GO" id="GO:0005524">
    <property type="term" value="F:ATP binding"/>
    <property type="evidence" value="ECO:0007669"/>
    <property type="project" value="UniProtKB-KW"/>
</dbReference>
<comment type="subcellular location">
    <subcellularLocation>
        <location evidence="1">Cell membrane</location>
        <topology evidence="1">Single-pass type I membrane protein</topology>
    </subcellularLocation>
</comment>
<keyword evidence="11 19" id="KW-1133">Transmembrane helix</keyword>
<feature type="chain" id="PRO_5018024710" description="Receptor-like serine/threonine-protein kinase" evidence="20">
    <location>
        <begin position="32"/>
        <end position="759"/>
    </location>
</feature>
<evidence type="ECO:0000256" key="5">
    <source>
        <dbReference type="ARBA" id="ARBA00022692"/>
    </source>
</evidence>
<dbReference type="InterPro" id="IPR003609">
    <property type="entry name" value="Pan_app"/>
</dbReference>
<evidence type="ECO:0000313" key="24">
    <source>
        <dbReference type="Proteomes" id="UP000087766"/>
    </source>
</evidence>
<evidence type="ECO:0000256" key="19">
    <source>
        <dbReference type="SAM" id="Phobius"/>
    </source>
</evidence>
<dbReference type="PIRSF" id="PIRSF000641">
    <property type="entry name" value="SRK"/>
    <property type="match status" value="1"/>
</dbReference>
<evidence type="ECO:0000256" key="20">
    <source>
        <dbReference type="SAM" id="SignalP"/>
    </source>
</evidence>
<dbReference type="EC" id="2.7.11.1" evidence="18"/>
<name>A0A3Q0EIT8_VIGRR</name>
<dbReference type="GO" id="GO:0106310">
    <property type="term" value="F:protein serine kinase activity"/>
    <property type="evidence" value="ECO:0007669"/>
    <property type="project" value="RHEA"/>
</dbReference>
<dbReference type="PROSITE" id="PS50927">
    <property type="entry name" value="BULB_LECTIN"/>
    <property type="match status" value="1"/>
</dbReference>
<feature type="domain" description="Apple" evidence="23">
    <location>
        <begin position="267"/>
        <end position="350"/>
    </location>
</feature>
<gene>
    <name evidence="25" type="primary">LOC106778432</name>
</gene>
<dbReference type="Pfam" id="PF08276">
    <property type="entry name" value="PAN_2"/>
    <property type="match status" value="1"/>
</dbReference>
<keyword evidence="14 25" id="KW-0675">Receptor</keyword>
<dbReference type="InterPro" id="IPR036426">
    <property type="entry name" value="Bulb-type_lectin_dom_sf"/>
</dbReference>
<keyword evidence="13" id="KW-1015">Disulfide bond</keyword>
<dbReference type="FunFam" id="3.30.200.20:FF:000330">
    <property type="entry name" value="G-type lectin S-receptor-like serine/threonine-protein kinase At4g03230"/>
    <property type="match status" value="1"/>
</dbReference>
<keyword evidence="6 20" id="KW-0732">Signal</keyword>
<protein>
    <recommendedName>
        <fullName evidence="18">Receptor-like serine/threonine-protein kinase</fullName>
        <ecNumber evidence="18">2.7.11.1</ecNumber>
    </recommendedName>
</protein>
<dbReference type="Pfam" id="PF01453">
    <property type="entry name" value="B_lectin"/>
    <property type="match status" value="1"/>
</dbReference>
<feature type="signal peptide" evidence="20">
    <location>
        <begin position="1"/>
        <end position="31"/>
    </location>
</feature>
<evidence type="ECO:0000256" key="10">
    <source>
        <dbReference type="ARBA" id="ARBA00022840"/>
    </source>
</evidence>
<dbReference type="Proteomes" id="UP000087766">
    <property type="component" value="Unplaced"/>
</dbReference>
<evidence type="ECO:0000256" key="11">
    <source>
        <dbReference type="ARBA" id="ARBA00022989"/>
    </source>
</evidence>
<keyword evidence="10 18" id="KW-0067">ATP-binding</keyword>
<sequence length="759" mass="86022">MAFREQRKPHVLQLLTCFLFWWWNTCVHVEATSSNILKPGDTLNATEGAKLCSEKGTYCMYFGTTYDDENLANLYIYAQKDDWAVWTANREQSVDTNSAVLALNHSGVLKIESQHGEIILHSPPQPVNNSVAMLLDTGNFVLQQLHPNGSGIAVLWESFDFPTDTLLPGMKLGVNHKTGRKWSLVSWLSKHLPTPGPFSLEWEHKTISNENEAYITLRSSDEDLTKWTLLSTGQLINRNGGDVARADLCYGYNTGGGCQTWEDLPYCRSSGDAFELKQGYANLDLDLKRHEENSSYGINDCQAICWSTCSCVAFTHLYDNETGCTFFLWNSTKGTNIASEGDKFYMLVKRNHHKKQNKWIWPIVAIGVTILVICIFLLCCRVSRKRKHALEELKTKRMGIENEDLEASSTSSCAEKLEVVLKEEHDLKVFKYASIMEATNDFSSENKLGQGGFGPVYKGILPTMQEVAVKKLSKSSRQGLVEFKNELTVISKLQHTNLVQLLGYCIHEEERILIYEYMPNKSLDCILFDCTQNHLLDWNKRFSIIEGIAQGLLYLHKYSRHRIIHRDLKASNILLDENMNPKISDFGIAKMFTQQDSESNTTRIVGTYGYMSPEYAMEGVFSTKSDVYSFGVLLFEIVSGKRNNSFYTEERQLNLVGHTWELWKEGEVLKLVDSSLNDSFSEDEVLRCVHAGLLCVEEKADDRPSISNIVSMLTNKSKLTTVPKKPAYYVRTKVLGEETSTKEFGLDSSHENSLNVCSI</sequence>
<dbReference type="GO" id="GO:0005886">
    <property type="term" value="C:plasma membrane"/>
    <property type="evidence" value="ECO:0007669"/>
    <property type="project" value="UniProtKB-SubCell"/>
</dbReference>
<dbReference type="SMART" id="SM00220">
    <property type="entry name" value="S_TKc"/>
    <property type="match status" value="1"/>
</dbReference>
<evidence type="ECO:0000256" key="18">
    <source>
        <dbReference type="PIRNR" id="PIRNR000641"/>
    </source>
</evidence>
<evidence type="ECO:0000256" key="14">
    <source>
        <dbReference type="ARBA" id="ARBA00023170"/>
    </source>
</evidence>
<dbReference type="GeneID" id="106778432"/>
<keyword evidence="5 19" id="KW-0812">Transmembrane</keyword>
<dbReference type="InterPro" id="IPR024171">
    <property type="entry name" value="SRK-like_kinase"/>
</dbReference>
<dbReference type="KEGG" id="vra:106778432"/>
<comment type="catalytic activity">
    <reaction evidence="16 18">
        <text>L-threonyl-[protein] + ATP = O-phospho-L-threonyl-[protein] + ADP + H(+)</text>
        <dbReference type="Rhea" id="RHEA:46608"/>
        <dbReference type="Rhea" id="RHEA-COMP:11060"/>
        <dbReference type="Rhea" id="RHEA-COMP:11605"/>
        <dbReference type="ChEBI" id="CHEBI:15378"/>
        <dbReference type="ChEBI" id="CHEBI:30013"/>
        <dbReference type="ChEBI" id="CHEBI:30616"/>
        <dbReference type="ChEBI" id="CHEBI:61977"/>
        <dbReference type="ChEBI" id="CHEBI:456216"/>
        <dbReference type="EC" id="2.7.11.1"/>
    </reaction>
</comment>
<evidence type="ECO:0000256" key="6">
    <source>
        <dbReference type="ARBA" id="ARBA00022729"/>
    </source>
</evidence>
<dbReference type="Gene3D" id="1.10.510.10">
    <property type="entry name" value="Transferase(Phosphotransferase) domain 1"/>
    <property type="match status" value="1"/>
</dbReference>
<dbReference type="PROSITE" id="PS00108">
    <property type="entry name" value="PROTEIN_KINASE_ST"/>
    <property type="match status" value="1"/>
</dbReference>
<evidence type="ECO:0000256" key="13">
    <source>
        <dbReference type="ARBA" id="ARBA00023157"/>
    </source>
</evidence>
<dbReference type="PANTHER" id="PTHR27002:SF634">
    <property type="entry name" value="SERINE_THREONINE KINASE FAMILY PROTEIN"/>
    <property type="match status" value="1"/>
</dbReference>
<keyword evidence="3 18" id="KW-0723">Serine/threonine-protein kinase</keyword>
<dbReference type="FunFam" id="1.10.510.10:FF:000060">
    <property type="entry name" value="G-type lectin S-receptor-like serine/threonine-protein kinase"/>
    <property type="match status" value="1"/>
</dbReference>
<dbReference type="PROSITE" id="PS50948">
    <property type="entry name" value="PAN"/>
    <property type="match status" value="1"/>
</dbReference>